<organism evidence="2 3">
    <name type="scientific">Punica granatum</name>
    <name type="common">Pomegranate</name>
    <dbReference type="NCBI Taxonomy" id="22663"/>
    <lineage>
        <taxon>Eukaryota</taxon>
        <taxon>Viridiplantae</taxon>
        <taxon>Streptophyta</taxon>
        <taxon>Embryophyta</taxon>
        <taxon>Tracheophyta</taxon>
        <taxon>Spermatophyta</taxon>
        <taxon>Magnoliopsida</taxon>
        <taxon>eudicotyledons</taxon>
        <taxon>Gunneridae</taxon>
        <taxon>Pentapetalae</taxon>
        <taxon>rosids</taxon>
        <taxon>malvids</taxon>
        <taxon>Myrtales</taxon>
        <taxon>Lythraceae</taxon>
        <taxon>Punica</taxon>
    </lineage>
</organism>
<evidence type="ECO:0000256" key="1">
    <source>
        <dbReference type="SAM" id="MobiDB-lite"/>
    </source>
</evidence>
<dbReference type="PANTHER" id="PTHR45023:SF4">
    <property type="entry name" value="GLYCINE-RICH PROTEIN-RELATED"/>
    <property type="match status" value="1"/>
</dbReference>
<reference evidence="2 3" key="1">
    <citation type="submission" date="2017-11" db="EMBL/GenBank/DDBJ databases">
        <title>De-novo sequencing of pomegranate (Punica granatum L.) genome.</title>
        <authorList>
            <person name="Akparov Z."/>
            <person name="Amiraslanov A."/>
            <person name="Hajiyeva S."/>
            <person name="Abbasov M."/>
            <person name="Kaur K."/>
            <person name="Hamwieh A."/>
            <person name="Solovyev V."/>
            <person name="Salamov A."/>
            <person name="Braich B."/>
            <person name="Kosarev P."/>
            <person name="Mahmoud A."/>
            <person name="Hajiyev E."/>
            <person name="Babayeva S."/>
            <person name="Izzatullayeva V."/>
            <person name="Mammadov A."/>
            <person name="Mammadov A."/>
            <person name="Sharifova S."/>
            <person name="Ojaghi J."/>
            <person name="Eynullazada K."/>
            <person name="Bayramov B."/>
            <person name="Abdulazimova A."/>
            <person name="Shahmuradov I."/>
        </authorList>
    </citation>
    <scope>NUCLEOTIDE SEQUENCE [LARGE SCALE GENOMIC DNA]</scope>
    <source>
        <strain evidence="3">cv. AG2017</strain>
        <tissue evidence="2">Leaf</tissue>
    </source>
</reference>
<sequence length="232" mass="26627">MESNNLHKRILLRHSLNLPAVAPVASTRTLNKQDPVVGDDQANTTFWERIYQYCLEGDNNRTLKQRFWKIRTNVWSFCGYYERHRASEENDDNVLEMTHNLHYKTKKVKFTLVLHWNILHHEPKFLALLESSSEGSKRTKANAPGEYTTSSTGDADSNSQVRPEGIDAAKRKIAKGKSSKGNKAVGTDLGRGGRRFPWSGYWYRELIWRIAQNEGKRVLDQVGRVLPQTGRS</sequence>
<name>A0A2I0HT83_PUNGR</name>
<gene>
    <name evidence="2" type="ORF">CRG98_044810</name>
</gene>
<feature type="compositionally biased region" description="Polar residues" evidence="1">
    <location>
        <begin position="147"/>
        <end position="161"/>
    </location>
</feature>
<keyword evidence="3" id="KW-1185">Reference proteome</keyword>
<dbReference type="EMBL" id="PGOL01005658">
    <property type="protein sequence ID" value="PKI34793.1"/>
    <property type="molecule type" value="Genomic_DNA"/>
</dbReference>
<accession>A0A2I0HT83</accession>
<feature type="region of interest" description="Disordered" evidence="1">
    <location>
        <begin position="136"/>
        <end position="164"/>
    </location>
</feature>
<proteinExistence type="predicted"/>
<dbReference type="AlphaFoldDB" id="A0A2I0HT83"/>
<dbReference type="Proteomes" id="UP000233551">
    <property type="component" value="Unassembled WGS sequence"/>
</dbReference>
<comment type="caution">
    <text evidence="2">The sequence shown here is derived from an EMBL/GenBank/DDBJ whole genome shotgun (WGS) entry which is preliminary data.</text>
</comment>
<evidence type="ECO:0000313" key="3">
    <source>
        <dbReference type="Proteomes" id="UP000233551"/>
    </source>
</evidence>
<protein>
    <submittedName>
        <fullName evidence="2">Uncharacterized protein</fullName>
    </submittedName>
</protein>
<dbReference type="PANTHER" id="PTHR45023">
    <property type="match status" value="1"/>
</dbReference>
<evidence type="ECO:0000313" key="2">
    <source>
        <dbReference type="EMBL" id="PKI34793.1"/>
    </source>
</evidence>